<sequence length="449" mass="49538">MNANLKFKFVLKLAIVWLITTPAIAQQGEPLTLQKAIDLALQNNHLLNAKKWQVEEKRAQVKESEIKKYPSVSVSSTYQYNANLGALVIPQGSFGSLPLSAENVVALPNADKTFVLGNHHTFNVGATVYQPVSQLGKIRTGIDLAKTDVRMAEMEKEKAALRIRQTVEKVYYGLLITRKQKEEAQAKLDLAHLKLYDVESALLSGKTVDAGKVGLQANIADEEQNLLKLTIQAEDYTADLKQLTGILTPSFIPEDVMPAVQTSHSVEEAKTIATTHNVNLKIATLGQIKTELAIKAAKLSYRPDVGLIAGYTYQTGNVLYPANNPFAGVSFKWNIQDLVANKQVLNQRGFLLQQARENVANTQEQVTNDIEKAYRKINQATALIAVAEKAVNYRTQELKIQNDRKDAGLNTQADILTTKSLLAKAQADLYAAQLNYRLAQSDLKILTGE</sequence>
<dbReference type="InterPro" id="IPR051906">
    <property type="entry name" value="TolC-like"/>
</dbReference>
<evidence type="ECO:0000256" key="7">
    <source>
        <dbReference type="ARBA" id="ARBA00023237"/>
    </source>
</evidence>
<feature type="coiled-coil region" evidence="8">
    <location>
        <begin position="212"/>
        <end position="239"/>
    </location>
</feature>
<dbReference type="Pfam" id="PF02321">
    <property type="entry name" value="OEP"/>
    <property type="match status" value="2"/>
</dbReference>
<proteinExistence type="inferred from homology"/>
<evidence type="ECO:0000256" key="2">
    <source>
        <dbReference type="ARBA" id="ARBA00007613"/>
    </source>
</evidence>
<dbReference type="GO" id="GO:0015562">
    <property type="term" value="F:efflux transmembrane transporter activity"/>
    <property type="evidence" value="ECO:0007669"/>
    <property type="project" value="InterPro"/>
</dbReference>
<evidence type="ECO:0000256" key="1">
    <source>
        <dbReference type="ARBA" id="ARBA00004442"/>
    </source>
</evidence>
<dbReference type="RefSeq" id="WP_150881690.1">
    <property type="nucleotide sequence ID" value="NZ_VTWS01000016.1"/>
</dbReference>
<dbReference type="PANTHER" id="PTHR30026:SF20">
    <property type="entry name" value="OUTER MEMBRANE PROTEIN TOLC"/>
    <property type="match status" value="1"/>
</dbReference>
<dbReference type="SUPFAM" id="SSF56954">
    <property type="entry name" value="Outer membrane efflux proteins (OEP)"/>
    <property type="match status" value="1"/>
</dbReference>
<keyword evidence="11" id="KW-1185">Reference proteome</keyword>
<feature type="signal peptide" evidence="9">
    <location>
        <begin position="1"/>
        <end position="25"/>
    </location>
</feature>
<keyword evidence="9" id="KW-0732">Signal</keyword>
<dbReference type="Gene3D" id="1.20.1600.10">
    <property type="entry name" value="Outer membrane efflux proteins (OEP)"/>
    <property type="match status" value="1"/>
</dbReference>
<keyword evidence="6" id="KW-0472">Membrane</keyword>
<dbReference type="Proteomes" id="UP000326344">
    <property type="component" value="Unassembled WGS sequence"/>
</dbReference>
<comment type="similarity">
    <text evidence="2">Belongs to the outer membrane factor (OMF) (TC 1.B.17) family.</text>
</comment>
<evidence type="ECO:0000256" key="6">
    <source>
        <dbReference type="ARBA" id="ARBA00023136"/>
    </source>
</evidence>
<name>A0A5N1J1L2_9BACT</name>
<gene>
    <name evidence="10" type="ORF">F0P93_31045</name>
</gene>
<dbReference type="GO" id="GO:0009279">
    <property type="term" value="C:cell outer membrane"/>
    <property type="evidence" value="ECO:0007669"/>
    <property type="project" value="UniProtKB-SubCell"/>
</dbReference>
<evidence type="ECO:0000256" key="5">
    <source>
        <dbReference type="ARBA" id="ARBA00022692"/>
    </source>
</evidence>
<feature type="chain" id="PRO_5024808791" evidence="9">
    <location>
        <begin position="26"/>
        <end position="449"/>
    </location>
</feature>
<organism evidence="10 11">
    <name type="scientific">Larkinella humicola</name>
    <dbReference type="NCBI Taxonomy" id="2607654"/>
    <lineage>
        <taxon>Bacteria</taxon>
        <taxon>Pseudomonadati</taxon>
        <taxon>Bacteroidota</taxon>
        <taxon>Cytophagia</taxon>
        <taxon>Cytophagales</taxon>
        <taxon>Spirosomataceae</taxon>
        <taxon>Larkinella</taxon>
    </lineage>
</organism>
<keyword evidence="8" id="KW-0175">Coiled coil</keyword>
<evidence type="ECO:0000256" key="3">
    <source>
        <dbReference type="ARBA" id="ARBA00022448"/>
    </source>
</evidence>
<evidence type="ECO:0000256" key="8">
    <source>
        <dbReference type="SAM" id="Coils"/>
    </source>
</evidence>
<comment type="caution">
    <text evidence="10">The sequence shown here is derived from an EMBL/GenBank/DDBJ whole genome shotgun (WGS) entry which is preliminary data.</text>
</comment>
<feature type="coiled-coil region" evidence="8">
    <location>
        <begin position="352"/>
        <end position="390"/>
    </location>
</feature>
<evidence type="ECO:0000313" key="10">
    <source>
        <dbReference type="EMBL" id="KAA9340381.1"/>
    </source>
</evidence>
<dbReference type="PANTHER" id="PTHR30026">
    <property type="entry name" value="OUTER MEMBRANE PROTEIN TOLC"/>
    <property type="match status" value="1"/>
</dbReference>
<dbReference type="GO" id="GO:0015288">
    <property type="term" value="F:porin activity"/>
    <property type="evidence" value="ECO:0007669"/>
    <property type="project" value="TreeGrafter"/>
</dbReference>
<keyword evidence="3" id="KW-0813">Transport</keyword>
<evidence type="ECO:0000256" key="4">
    <source>
        <dbReference type="ARBA" id="ARBA00022452"/>
    </source>
</evidence>
<keyword evidence="5" id="KW-0812">Transmembrane</keyword>
<evidence type="ECO:0000256" key="9">
    <source>
        <dbReference type="SAM" id="SignalP"/>
    </source>
</evidence>
<accession>A0A5N1J1L2</accession>
<dbReference type="InterPro" id="IPR003423">
    <property type="entry name" value="OMP_efflux"/>
</dbReference>
<dbReference type="EMBL" id="VTWS01000016">
    <property type="protein sequence ID" value="KAA9340381.1"/>
    <property type="molecule type" value="Genomic_DNA"/>
</dbReference>
<keyword evidence="4" id="KW-1134">Transmembrane beta strand</keyword>
<dbReference type="AlphaFoldDB" id="A0A5N1J1L2"/>
<comment type="subcellular location">
    <subcellularLocation>
        <location evidence="1">Cell outer membrane</location>
    </subcellularLocation>
</comment>
<evidence type="ECO:0000313" key="11">
    <source>
        <dbReference type="Proteomes" id="UP000326344"/>
    </source>
</evidence>
<reference evidence="10 11" key="1">
    <citation type="submission" date="2019-09" db="EMBL/GenBank/DDBJ databases">
        <title>Genome Sequence of Larkinella sp MA1.</title>
        <authorList>
            <person name="Srinivasan S."/>
        </authorList>
    </citation>
    <scope>NUCLEOTIDE SEQUENCE [LARGE SCALE GENOMIC DNA]</scope>
    <source>
        <strain evidence="10 11">MA1</strain>
    </source>
</reference>
<dbReference type="GO" id="GO:1990281">
    <property type="term" value="C:efflux pump complex"/>
    <property type="evidence" value="ECO:0007669"/>
    <property type="project" value="TreeGrafter"/>
</dbReference>
<protein>
    <submittedName>
        <fullName evidence="10">TolC family protein</fullName>
    </submittedName>
</protein>
<keyword evidence="7" id="KW-0998">Cell outer membrane</keyword>